<protein>
    <recommendedName>
        <fullName evidence="2">Cas12f1-like TNB domain-containing protein</fullName>
    </recommendedName>
</protein>
<dbReference type="InterPro" id="IPR010095">
    <property type="entry name" value="Cas12f1-like_TNB"/>
</dbReference>
<organism evidence="3 5">
    <name type="scientific">Hyella patelloides LEGE 07179</name>
    <dbReference type="NCBI Taxonomy" id="945734"/>
    <lineage>
        <taxon>Bacteria</taxon>
        <taxon>Bacillati</taxon>
        <taxon>Cyanobacteriota</taxon>
        <taxon>Cyanophyceae</taxon>
        <taxon>Pleurocapsales</taxon>
        <taxon>Hyellaceae</taxon>
        <taxon>Hyella</taxon>
    </lineage>
</organism>
<evidence type="ECO:0000313" key="5">
    <source>
        <dbReference type="Proteomes" id="UP000320055"/>
    </source>
</evidence>
<evidence type="ECO:0000313" key="4">
    <source>
        <dbReference type="EMBL" id="VEP15313.1"/>
    </source>
</evidence>
<feature type="domain" description="Cas12f1-like TNB" evidence="2">
    <location>
        <begin position="2"/>
        <end position="50"/>
    </location>
</feature>
<dbReference type="EMBL" id="CAACVJ010000138">
    <property type="protein sequence ID" value="VEP13847.1"/>
    <property type="molecule type" value="Genomic_DNA"/>
</dbReference>
<keyword evidence="5" id="KW-1185">Reference proteome</keyword>
<dbReference type="Pfam" id="PF07282">
    <property type="entry name" value="Cas12f1-like_TNB"/>
    <property type="match status" value="1"/>
</dbReference>
<evidence type="ECO:0000256" key="1">
    <source>
        <dbReference type="ARBA" id="ARBA00023125"/>
    </source>
</evidence>
<dbReference type="EMBL" id="CAACVJ010000252">
    <property type="protein sequence ID" value="VEP15313.1"/>
    <property type="molecule type" value="Genomic_DNA"/>
</dbReference>
<accession>A0A563VRF5</accession>
<keyword evidence="1" id="KW-0238">DNA-binding</keyword>
<dbReference type="AlphaFoldDB" id="A0A563VRF5"/>
<gene>
    <name evidence="3" type="ORF">H1P_2220001</name>
    <name evidence="4" type="ORF">H1P_3250001</name>
</gene>
<dbReference type="GO" id="GO:0003677">
    <property type="term" value="F:DNA binding"/>
    <property type="evidence" value="ECO:0007669"/>
    <property type="project" value="UniProtKB-KW"/>
</dbReference>
<reference evidence="3 5" key="1">
    <citation type="submission" date="2019-01" db="EMBL/GenBank/DDBJ databases">
        <authorList>
            <person name="Brito A."/>
        </authorList>
    </citation>
    <scope>NUCLEOTIDE SEQUENCE [LARGE SCALE GENOMIC DNA]</scope>
    <source>
        <strain evidence="3">1</strain>
    </source>
</reference>
<proteinExistence type="predicted"/>
<name>A0A563VRF5_9CYAN</name>
<evidence type="ECO:0000313" key="3">
    <source>
        <dbReference type="EMBL" id="VEP13847.1"/>
    </source>
</evidence>
<sequence>MVIVARFYPSSKTCSNCQHIKQDLTLSDRWFICDNCGVFLPRDWNASINLARYADGLSVKACGVVNADVATVKQEVKKSPI</sequence>
<evidence type="ECO:0000259" key="2">
    <source>
        <dbReference type="Pfam" id="PF07282"/>
    </source>
</evidence>
<dbReference type="Proteomes" id="UP000320055">
    <property type="component" value="Unassembled WGS sequence"/>
</dbReference>